<reference evidence="1 2" key="1">
    <citation type="journal article" date="2019" name="Sci. Rep.">
        <title>Orb-weaving spider Araneus ventricosus genome elucidates the spidroin gene catalogue.</title>
        <authorList>
            <person name="Kono N."/>
            <person name="Nakamura H."/>
            <person name="Ohtoshi R."/>
            <person name="Moran D.A.P."/>
            <person name="Shinohara A."/>
            <person name="Yoshida Y."/>
            <person name="Fujiwara M."/>
            <person name="Mori M."/>
            <person name="Tomita M."/>
            <person name="Arakawa K."/>
        </authorList>
    </citation>
    <scope>NUCLEOTIDE SEQUENCE [LARGE SCALE GENOMIC DNA]</scope>
</reference>
<evidence type="ECO:0000313" key="2">
    <source>
        <dbReference type="Proteomes" id="UP000499080"/>
    </source>
</evidence>
<organism evidence="1 2">
    <name type="scientific">Araneus ventricosus</name>
    <name type="common">Orbweaver spider</name>
    <name type="synonym">Epeira ventricosa</name>
    <dbReference type="NCBI Taxonomy" id="182803"/>
    <lineage>
        <taxon>Eukaryota</taxon>
        <taxon>Metazoa</taxon>
        <taxon>Ecdysozoa</taxon>
        <taxon>Arthropoda</taxon>
        <taxon>Chelicerata</taxon>
        <taxon>Arachnida</taxon>
        <taxon>Araneae</taxon>
        <taxon>Araneomorphae</taxon>
        <taxon>Entelegynae</taxon>
        <taxon>Araneoidea</taxon>
        <taxon>Araneidae</taxon>
        <taxon>Araneus</taxon>
    </lineage>
</organism>
<gene>
    <name evidence="1" type="ORF">AVEN_205955_1</name>
</gene>
<protein>
    <submittedName>
        <fullName evidence="1">Uncharacterized protein</fullName>
    </submittedName>
</protein>
<accession>A0A4Y2SKQ7</accession>
<dbReference type="EMBL" id="BGPR01022301">
    <property type="protein sequence ID" value="GBN88471.1"/>
    <property type="molecule type" value="Genomic_DNA"/>
</dbReference>
<comment type="caution">
    <text evidence="1">The sequence shown here is derived from an EMBL/GenBank/DDBJ whole genome shotgun (WGS) entry which is preliminary data.</text>
</comment>
<evidence type="ECO:0000313" key="1">
    <source>
        <dbReference type="EMBL" id="GBN88471.1"/>
    </source>
</evidence>
<dbReference type="AlphaFoldDB" id="A0A4Y2SKQ7"/>
<dbReference type="Proteomes" id="UP000499080">
    <property type="component" value="Unassembled WGS sequence"/>
</dbReference>
<keyword evidence="2" id="KW-1185">Reference proteome</keyword>
<proteinExistence type="predicted"/>
<name>A0A4Y2SKQ7_ARAVE</name>
<sequence>MSSVDGILTGDERHVEQIELPLLPEASVVQCRRAAALIFYSVTDNITGRRYVPNYNKSDLDFLGLFLYRHHTPVLSSTLFGPPPPQQRPLLCWPRFPPPSECQ</sequence>